<dbReference type="SUPFAM" id="SSF47943">
    <property type="entry name" value="Retrovirus capsid protein, N-terminal core domain"/>
    <property type="match status" value="1"/>
</dbReference>
<dbReference type="GO" id="GO:0019068">
    <property type="term" value="P:virion assembly"/>
    <property type="evidence" value="ECO:0007669"/>
    <property type="project" value="InterPro"/>
</dbReference>
<dbReference type="InterPro" id="IPR003036">
    <property type="entry name" value="Gag_P30"/>
</dbReference>
<organism evidence="2 3">
    <name type="scientific">Fulmarus glacialis</name>
    <name type="common">Northern fulmar</name>
    <dbReference type="NCBI Taxonomy" id="30455"/>
    <lineage>
        <taxon>Eukaryota</taxon>
        <taxon>Metazoa</taxon>
        <taxon>Chordata</taxon>
        <taxon>Craniata</taxon>
        <taxon>Vertebrata</taxon>
        <taxon>Euteleostomi</taxon>
        <taxon>Archelosauria</taxon>
        <taxon>Archosauria</taxon>
        <taxon>Dinosauria</taxon>
        <taxon>Saurischia</taxon>
        <taxon>Theropoda</taxon>
        <taxon>Coelurosauria</taxon>
        <taxon>Aves</taxon>
        <taxon>Neognathae</taxon>
        <taxon>Neoaves</taxon>
        <taxon>Aequornithes</taxon>
        <taxon>Procellariiformes</taxon>
        <taxon>Procellariidae</taxon>
        <taxon>Fulmarus</taxon>
    </lineage>
</organism>
<proteinExistence type="predicted"/>
<sequence>SITDLNNWRQAAGNYRDNPEKTARAFEMLIKTQDPDWSDLDAMMGVVFDSTDLDMIKRAIRNHVQGQISTGVLQGAVEDHFPLDKLAWDPNISASRARLERYRPLILFGIRATFPKAINWSKLDEIKQDRKENPTDFLN</sequence>
<protein>
    <recommendedName>
        <fullName evidence="1">Core shell protein Gag P30 domain-containing protein</fullName>
    </recommendedName>
</protein>
<name>A0A093IY62_FULGA</name>
<dbReference type="PANTHER" id="PTHR33166">
    <property type="entry name" value="GAG_P30 DOMAIN-CONTAINING PROTEIN"/>
    <property type="match status" value="1"/>
</dbReference>
<accession>A0A093IY62</accession>
<feature type="non-terminal residue" evidence="2">
    <location>
        <position position="1"/>
    </location>
</feature>
<feature type="non-terminal residue" evidence="2">
    <location>
        <position position="139"/>
    </location>
</feature>
<feature type="domain" description="Core shell protein Gag P30" evidence="1">
    <location>
        <begin position="4"/>
        <end position="138"/>
    </location>
</feature>
<evidence type="ECO:0000313" key="3">
    <source>
        <dbReference type="Proteomes" id="UP000053806"/>
    </source>
</evidence>
<dbReference type="InterPro" id="IPR008919">
    <property type="entry name" value="Retrov_capsid_N"/>
</dbReference>
<dbReference type="Gene3D" id="1.10.375.10">
    <property type="entry name" value="Human Immunodeficiency Virus Type 1 Capsid Protein"/>
    <property type="match status" value="1"/>
</dbReference>
<dbReference type="InterPro" id="IPR050462">
    <property type="entry name" value="Retroviral_Gag-Pol_poly"/>
</dbReference>
<dbReference type="EMBL" id="KK598181">
    <property type="protein sequence ID" value="KFW04527.1"/>
    <property type="molecule type" value="Genomic_DNA"/>
</dbReference>
<evidence type="ECO:0000313" key="2">
    <source>
        <dbReference type="EMBL" id="KFW04527.1"/>
    </source>
</evidence>
<dbReference type="Pfam" id="PF02093">
    <property type="entry name" value="Gag_p30"/>
    <property type="match status" value="1"/>
</dbReference>
<keyword evidence="3" id="KW-1185">Reference proteome</keyword>
<evidence type="ECO:0000259" key="1">
    <source>
        <dbReference type="Pfam" id="PF02093"/>
    </source>
</evidence>
<dbReference type="Proteomes" id="UP000053806">
    <property type="component" value="Unassembled WGS sequence"/>
</dbReference>
<reference evidence="2 3" key="1">
    <citation type="submission" date="2014-04" db="EMBL/GenBank/DDBJ databases">
        <title>Genome evolution of avian class.</title>
        <authorList>
            <person name="Zhang G."/>
            <person name="Li C."/>
        </authorList>
    </citation>
    <scope>NUCLEOTIDE SEQUENCE [LARGE SCALE GENOMIC DNA]</scope>
    <source>
        <strain evidence="2">BGI_N327</strain>
    </source>
</reference>
<dbReference type="AlphaFoldDB" id="A0A093IY62"/>
<gene>
    <name evidence="2" type="ORF">N327_08792</name>
</gene>